<dbReference type="Gene3D" id="1.10.3130.10">
    <property type="entry name" value="serine acetyltransferase, domain 1"/>
    <property type="match status" value="1"/>
</dbReference>
<evidence type="ECO:0000256" key="1">
    <source>
        <dbReference type="ARBA" id="ARBA00022605"/>
    </source>
</evidence>
<dbReference type="InterPro" id="IPR011004">
    <property type="entry name" value="Trimer_LpxA-like_sf"/>
</dbReference>
<dbReference type="InterPro" id="IPR042122">
    <property type="entry name" value="Ser_AcTrfase_N_sf"/>
</dbReference>
<dbReference type="SUPFAM" id="SSF51161">
    <property type="entry name" value="Trimeric LpxA-like enzymes"/>
    <property type="match status" value="1"/>
</dbReference>
<evidence type="ECO:0000256" key="2">
    <source>
        <dbReference type="ARBA" id="ARBA00022679"/>
    </source>
</evidence>
<dbReference type="NCBIfam" id="NF041874">
    <property type="entry name" value="EPS_EpsC"/>
    <property type="match status" value="1"/>
</dbReference>
<keyword evidence="3" id="KW-0012">Acyltransferase</keyword>
<keyword evidence="1" id="KW-0028">Amino-acid biosynthesis</keyword>
<keyword evidence="2" id="KW-0808">Transferase</keyword>
<evidence type="ECO:0000313" key="5">
    <source>
        <dbReference type="Proteomes" id="UP001143543"/>
    </source>
</evidence>
<keyword evidence="5" id="KW-1185">Reference proteome</keyword>
<proteinExistence type="predicted"/>
<dbReference type="Gene3D" id="2.160.10.10">
    <property type="entry name" value="Hexapeptide repeat proteins"/>
    <property type="match status" value="1"/>
</dbReference>
<protein>
    <submittedName>
        <fullName evidence="4">Serine acetyltransferase</fullName>
    </submittedName>
</protein>
<evidence type="ECO:0000313" key="4">
    <source>
        <dbReference type="EMBL" id="GLB49645.1"/>
    </source>
</evidence>
<evidence type="ECO:0000256" key="3">
    <source>
        <dbReference type="ARBA" id="ARBA00023315"/>
    </source>
</evidence>
<name>A0ABQ5MJT0_9FLAO</name>
<reference evidence="4" key="1">
    <citation type="submission" date="2022-07" db="EMBL/GenBank/DDBJ databases">
        <title>Taxonomy of Novel Oxalotrophic and Methylotrophic Bacteria.</title>
        <authorList>
            <person name="Sahin N."/>
            <person name="Tani A."/>
        </authorList>
    </citation>
    <scope>NUCLEOTIDE SEQUENCE</scope>
    <source>
        <strain evidence="4">Y10</strain>
    </source>
</reference>
<gene>
    <name evidence="4" type="primary">cysE</name>
    <name evidence="4" type="ORF">Y10_20130</name>
</gene>
<dbReference type="PANTHER" id="PTHR42811">
    <property type="entry name" value="SERINE ACETYLTRANSFERASE"/>
    <property type="match status" value="1"/>
</dbReference>
<comment type="caution">
    <text evidence="4">The sequence shown here is derived from an EMBL/GenBank/DDBJ whole genome shotgun (WGS) entry which is preliminary data.</text>
</comment>
<dbReference type="Proteomes" id="UP001143543">
    <property type="component" value="Unassembled WGS sequence"/>
</dbReference>
<dbReference type="CDD" id="cd03354">
    <property type="entry name" value="LbH_SAT"/>
    <property type="match status" value="1"/>
</dbReference>
<accession>A0ABQ5MJT0</accession>
<dbReference type="EMBL" id="BRVO01000002">
    <property type="protein sequence ID" value="GLB49645.1"/>
    <property type="molecule type" value="Genomic_DNA"/>
</dbReference>
<dbReference type="InterPro" id="IPR053376">
    <property type="entry name" value="Serine_acetyltransferase"/>
</dbReference>
<organism evidence="4 5">
    <name type="scientific">Neptunitalea lumnitzerae</name>
    <dbReference type="NCBI Taxonomy" id="2965509"/>
    <lineage>
        <taxon>Bacteria</taxon>
        <taxon>Pseudomonadati</taxon>
        <taxon>Bacteroidota</taxon>
        <taxon>Flavobacteriia</taxon>
        <taxon>Flavobacteriales</taxon>
        <taxon>Flavobacteriaceae</taxon>
        <taxon>Neptunitalea</taxon>
    </lineage>
</organism>
<sequence>MTKRMNKKELIEQIKNLQPAINFDLKKRVEQFTDTLFKCLFDVSTDLESHLDVLLDEFITLAEIVCWDEAKNCTKIWDQFVYKLPQLLASLNEDASSIEMNDPAAESLEEVYLAYPGFYAIAVYRISHELYKLGFPLVPRLMTEFAHKVTGVDIHPGAQIGKSFFIDHATGVVIGETTVIKDNVKIYQGVTLGALYVDKELKNKKRHPTVESNVTIYANATILGGDTVIGENSIIGGNVWVTNSIPSNSLVYHSPEIKVKELK</sequence>
<dbReference type="InterPro" id="IPR045304">
    <property type="entry name" value="LbH_SAT"/>
</dbReference>